<dbReference type="Gene3D" id="3.30.70.20">
    <property type="match status" value="3"/>
</dbReference>
<evidence type="ECO:0000256" key="2">
    <source>
        <dbReference type="ARBA" id="ARBA00022723"/>
    </source>
</evidence>
<dbReference type="InterPro" id="IPR050294">
    <property type="entry name" value="RnfB_subfamily"/>
</dbReference>
<evidence type="ECO:0000259" key="7">
    <source>
        <dbReference type="PROSITE" id="PS51379"/>
    </source>
</evidence>
<dbReference type="PROSITE" id="PS00889">
    <property type="entry name" value="CNMP_BINDING_2"/>
    <property type="match status" value="1"/>
</dbReference>
<dbReference type="CDD" id="cd16367">
    <property type="entry name" value="DMSOR_beta_like"/>
    <property type="match status" value="1"/>
</dbReference>
<dbReference type="OrthoDB" id="9810688at2"/>
<dbReference type="GO" id="GO:0051539">
    <property type="term" value="F:4 iron, 4 sulfur cluster binding"/>
    <property type="evidence" value="ECO:0007669"/>
    <property type="project" value="UniProtKB-KW"/>
</dbReference>
<dbReference type="InterPro" id="IPR018488">
    <property type="entry name" value="cNMP-bd_CS"/>
</dbReference>
<dbReference type="InterPro" id="IPR017900">
    <property type="entry name" value="4Fe4S_Fe_S_CS"/>
</dbReference>
<feature type="domain" description="4Fe-4S ferredoxin-type" evidence="7">
    <location>
        <begin position="825"/>
        <end position="854"/>
    </location>
</feature>
<dbReference type="InterPro" id="IPR036010">
    <property type="entry name" value="2Fe-2S_ferredoxin-like_sf"/>
</dbReference>
<dbReference type="SMART" id="SM00100">
    <property type="entry name" value="cNMP"/>
    <property type="match status" value="1"/>
</dbReference>
<evidence type="ECO:0000256" key="1">
    <source>
        <dbReference type="ARBA" id="ARBA00022485"/>
    </source>
</evidence>
<dbReference type="AlphaFoldDB" id="A0A2Z3H4H6"/>
<keyword evidence="2" id="KW-0479">Metal-binding</keyword>
<dbReference type="KEGG" id="gog:C1280_24000"/>
<feature type="domain" description="4Fe-4S ferredoxin-type" evidence="7">
    <location>
        <begin position="339"/>
        <end position="367"/>
    </location>
</feature>
<dbReference type="PANTHER" id="PTHR42859:SF17">
    <property type="entry name" value="ELECTRON TRANSPORT PROTEIN HYDN-RELATED"/>
    <property type="match status" value="1"/>
</dbReference>
<dbReference type="PROSITE" id="PS00888">
    <property type="entry name" value="CNMP_BINDING_1"/>
    <property type="match status" value="1"/>
</dbReference>
<dbReference type="PROSITE" id="PS00198">
    <property type="entry name" value="4FE4S_FER_1"/>
    <property type="match status" value="2"/>
</dbReference>
<organism evidence="8 9">
    <name type="scientific">Gemmata obscuriglobus</name>
    <dbReference type="NCBI Taxonomy" id="114"/>
    <lineage>
        <taxon>Bacteria</taxon>
        <taxon>Pseudomonadati</taxon>
        <taxon>Planctomycetota</taxon>
        <taxon>Planctomycetia</taxon>
        <taxon>Gemmatales</taxon>
        <taxon>Gemmataceae</taxon>
        <taxon>Gemmata</taxon>
    </lineage>
</organism>
<dbReference type="InterPro" id="IPR018490">
    <property type="entry name" value="cNMP-bd_dom_sf"/>
</dbReference>
<dbReference type="Pfam" id="PF00027">
    <property type="entry name" value="cNMP_binding"/>
    <property type="match status" value="1"/>
</dbReference>
<sequence length="919" mass="101778">MPDIADPDIFLGREEESLFARDDNDVLVRREKETRDRFRDLVTVVIDGFPVEVPRAVPKTDAQGNVVRDADGKEIPRTTTIYDAAAALVAAGAWTEEELKERIPVLCHQRHVAPVAVCRMCSVHISSMKRGKLTPGRKLVPACQHRVETNMVVTTRAGLDGYNPQKRDEATGDEKTAKTIRDAADSVNQSVKLLAEFLVADCLHEPLTETKRYEDELSTVARSLEVLEARPSLRKPAALPSRNAAEEAIPKSRRVNLPLLPTLRENELTEEAPELRDAWEEWNAQIDKDYPYSSRTVVVDHDRCIVCDRCVRACSEVKPFKVIGHTGKGYGTRISFDLDSVMRDSTCVQCGECMNSCPTGALSLRRRVRPRAWGDDSPEQVPVNPNTPFPEGSDFLTADQMRDVWLLYESPTRGARVVFPFRSIPYSYLKWNEGAVRRWEIRPGDRKVLCDEGEYGSTAFLLQGTGTFEIYVRGPEPEVRLGLLGSLFGGAKKKKKRAAGDYGALVKVSSGDELVLGEMTCFTQRPRTATVVAVAEDDSPELTLGYDENGWPTVARNPKKRGPVVVYEITRNMLDMMQRSASAREDIQEMYTLRAIQTGVQNSRVFEALDKMEREQAATFLLSEGVTFARVEAGEAIVSEGDVAAAFYIIRLGTVRVFTTAGGAEQVLRLLSAGDSFGERGLLSDRPGVRTATVAALDPVEVVRVPGPVFRRLCERFPKLKEHMEEGPRRAVPGVAKDPPPAVLRDYVRQGLYQGQRLLVLDLKSCTRCDECTKACADSHDGNARLLREGLRFGDFLVATSCRSCQKPYCMEGCPVDAIHRRGAHLEVVIENHCIGCGLCERNCPYGAIHMTARGTPNPAATQHPSGDPLKIAARRAVNCDLCGGNEPFCVQACPHEAAYRMSGPGLLTEVLHRLETHD</sequence>
<dbReference type="GO" id="GO:0046872">
    <property type="term" value="F:metal ion binding"/>
    <property type="evidence" value="ECO:0007669"/>
    <property type="project" value="UniProtKB-KW"/>
</dbReference>
<dbReference type="EMBL" id="CP025958">
    <property type="protein sequence ID" value="AWM39761.1"/>
    <property type="molecule type" value="Genomic_DNA"/>
</dbReference>
<dbReference type="Pfam" id="PF22117">
    <property type="entry name" value="Fer4_Nqo3"/>
    <property type="match status" value="1"/>
</dbReference>
<proteinExistence type="predicted"/>
<evidence type="ECO:0000313" key="8">
    <source>
        <dbReference type="EMBL" id="AWM39761.1"/>
    </source>
</evidence>
<dbReference type="InterPro" id="IPR000595">
    <property type="entry name" value="cNMP-bd_dom"/>
</dbReference>
<evidence type="ECO:0008006" key="10">
    <source>
        <dbReference type="Google" id="ProtNLM"/>
    </source>
</evidence>
<dbReference type="Pfam" id="PF12838">
    <property type="entry name" value="Fer4_7"/>
    <property type="match status" value="1"/>
</dbReference>
<reference evidence="8 9" key="1">
    <citation type="submission" date="2018-01" db="EMBL/GenBank/DDBJ databases">
        <title>G. obscuriglobus.</title>
        <authorList>
            <person name="Franke J."/>
            <person name="Blomberg W."/>
            <person name="Selmecki A."/>
        </authorList>
    </citation>
    <scope>NUCLEOTIDE SEQUENCE [LARGE SCALE GENOMIC DNA]</scope>
    <source>
        <strain evidence="8 9">DSM 5831</strain>
    </source>
</reference>
<evidence type="ECO:0000256" key="4">
    <source>
        <dbReference type="ARBA" id="ARBA00023004"/>
    </source>
</evidence>
<evidence type="ECO:0000313" key="9">
    <source>
        <dbReference type="Proteomes" id="UP000245802"/>
    </source>
</evidence>
<dbReference type="Proteomes" id="UP000245802">
    <property type="component" value="Chromosome"/>
</dbReference>
<evidence type="ECO:0000256" key="5">
    <source>
        <dbReference type="ARBA" id="ARBA00023014"/>
    </source>
</evidence>
<dbReference type="SUPFAM" id="SSF54292">
    <property type="entry name" value="2Fe-2S ferredoxin-like"/>
    <property type="match status" value="1"/>
</dbReference>
<keyword evidence="4" id="KW-0408">Iron</keyword>
<dbReference type="RefSeq" id="WP_109571184.1">
    <property type="nucleotide sequence ID" value="NZ_CP025958.1"/>
</dbReference>
<keyword evidence="3" id="KW-0677">Repeat</keyword>
<keyword evidence="9" id="KW-1185">Reference proteome</keyword>
<dbReference type="CDD" id="cd00038">
    <property type="entry name" value="CAP_ED"/>
    <property type="match status" value="1"/>
</dbReference>
<dbReference type="Gene3D" id="3.10.20.740">
    <property type="match status" value="1"/>
</dbReference>
<dbReference type="Gene3D" id="2.60.120.10">
    <property type="entry name" value="Jelly Rolls"/>
    <property type="match status" value="2"/>
</dbReference>
<dbReference type="InterPro" id="IPR014710">
    <property type="entry name" value="RmlC-like_jellyroll"/>
</dbReference>
<protein>
    <recommendedName>
        <fullName evidence="10">4Fe-4S dicluster domain-containing protein</fullName>
    </recommendedName>
</protein>
<dbReference type="InterPro" id="IPR017896">
    <property type="entry name" value="4Fe4S_Fe-S-bd"/>
</dbReference>
<dbReference type="FunFam" id="3.30.70.20:FF:000035">
    <property type="entry name" value="Iron hydrogenase 1"/>
    <property type="match status" value="1"/>
</dbReference>
<gene>
    <name evidence="8" type="ORF">C1280_24000</name>
</gene>
<dbReference type="Pfam" id="PF13510">
    <property type="entry name" value="Fer2_4"/>
    <property type="match status" value="1"/>
</dbReference>
<dbReference type="SUPFAM" id="SSF51206">
    <property type="entry name" value="cAMP-binding domain-like"/>
    <property type="match status" value="1"/>
</dbReference>
<feature type="domain" description="Cyclic nucleotide-binding" evidence="6">
    <location>
        <begin position="605"/>
        <end position="713"/>
    </location>
</feature>
<keyword evidence="1" id="KW-0004">4Fe-4S</keyword>
<dbReference type="InterPro" id="IPR054351">
    <property type="entry name" value="NADH_UbQ_OxRdtase_ferredoxin"/>
</dbReference>
<dbReference type="PROSITE" id="PS51379">
    <property type="entry name" value="4FE4S_FER_2"/>
    <property type="match status" value="3"/>
</dbReference>
<name>A0A2Z3H4H6_9BACT</name>
<accession>A0A2Z3H4H6</accession>
<keyword evidence="5" id="KW-0411">Iron-sulfur</keyword>
<dbReference type="Pfam" id="PF12800">
    <property type="entry name" value="Fer4_4"/>
    <property type="match status" value="1"/>
</dbReference>
<dbReference type="PANTHER" id="PTHR42859">
    <property type="entry name" value="OXIDOREDUCTASE"/>
    <property type="match status" value="1"/>
</dbReference>
<dbReference type="SUPFAM" id="SSF54862">
    <property type="entry name" value="4Fe-4S ferredoxins"/>
    <property type="match status" value="2"/>
</dbReference>
<evidence type="ECO:0000256" key="3">
    <source>
        <dbReference type="ARBA" id="ARBA00022737"/>
    </source>
</evidence>
<evidence type="ECO:0000259" key="6">
    <source>
        <dbReference type="PROSITE" id="PS50042"/>
    </source>
</evidence>
<feature type="domain" description="4Fe-4S ferredoxin-type" evidence="7">
    <location>
        <begin position="295"/>
        <end position="325"/>
    </location>
</feature>
<dbReference type="PROSITE" id="PS50042">
    <property type="entry name" value="CNMP_BINDING_3"/>
    <property type="match status" value="1"/>
</dbReference>